<accession>A0AAE0H1D0</accession>
<dbReference type="Gene3D" id="2.60.120.620">
    <property type="entry name" value="q2cbj1_9rhob like domain"/>
    <property type="match status" value="1"/>
</dbReference>
<comment type="caution">
    <text evidence="1">The sequence shown here is derived from an EMBL/GenBank/DDBJ whole genome shotgun (WGS) entry which is preliminary data.</text>
</comment>
<sequence>MRSRRKKRQREEDAEVEIDAEVKTGEQVETGSGREGVQVEGDRRVPKINVVLDAPKPSPPVWYQLEPMDVAAAQRTRVYRRKGFLSEAAIQRIVQRIRSLDLQPYTNSAVDIVGNRAVHCTSYLHTRDAFARHFPKLRSRVIALAAEANREEQWGWDEIEKSVAVRCAEYHEMDVRGTLPEFKHYDLGSIVTVDIMLEPSPRGGCFQTLEANGKLLTHEFRAGDALVFVAHKYHRVSPVKRGHRRVLVMELWNGIERTCGHRCERPWEDCDFSEP</sequence>
<evidence type="ECO:0000313" key="1">
    <source>
        <dbReference type="EMBL" id="KAK3288157.1"/>
    </source>
</evidence>
<reference evidence="1 2" key="1">
    <citation type="journal article" date="2015" name="Genome Biol. Evol.">
        <title>Comparative Genomics of a Bacterivorous Green Alga Reveals Evolutionary Causalities and Consequences of Phago-Mixotrophic Mode of Nutrition.</title>
        <authorList>
            <person name="Burns J.A."/>
            <person name="Paasch A."/>
            <person name="Narechania A."/>
            <person name="Kim E."/>
        </authorList>
    </citation>
    <scope>NUCLEOTIDE SEQUENCE [LARGE SCALE GENOMIC DNA]</scope>
    <source>
        <strain evidence="1 2">PLY_AMNH</strain>
    </source>
</reference>
<organism evidence="1 2">
    <name type="scientific">Cymbomonas tetramitiformis</name>
    <dbReference type="NCBI Taxonomy" id="36881"/>
    <lineage>
        <taxon>Eukaryota</taxon>
        <taxon>Viridiplantae</taxon>
        <taxon>Chlorophyta</taxon>
        <taxon>Pyramimonadophyceae</taxon>
        <taxon>Pyramimonadales</taxon>
        <taxon>Pyramimonadaceae</taxon>
        <taxon>Cymbomonas</taxon>
    </lineage>
</organism>
<protein>
    <submittedName>
        <fullName evidence="1">Uncharacterized protein</fullName>
    </submittedName>
</protein>
<keyword evidence="2" id="KW-1185">Reference proteome</keyword>
<dbReference type="Proteomes" id="UP001190700">
    <property type="component" value="Unassembled WGS sequence"/>
</dbReference>
<evidence type="ECO:0000313" key="2">
    <source>
        <dbReference type="Proteomes" id="UP001190700"/>
    </source>
</evidence>
<dbReference type="AlphaFoldDB" id="A0AAE0H1D0"/>
<dbReference type="EMBL" id="LGRX02000575">
    <property type="protein sequence ID" value="KAK3288157.1"/>
    <property type="molecule type" value="Genomic_DNA"/>
</dbReference>
<name>A0AAE0H1D0_9CHLO</name>
<proteinExistence type="predicted"/>
<gene>
    <name evidence="1" type="ORF">CYMTET_4359</name>
</gene>